<feature type="coiled-coil region" evidence="7">
    <location>
        <begin position="535"/>
        <end position="576"/>
    </location>
</feature>
<comment type="catalytic activity">
    <reaction evidence="1">
        <text>Thiol-dependent hydrolysis of ester, thioester, amide, peptide and isopeptide bonds formed by the C-terminal Gly of ubiquitin (a 76-residue protein attached to proteins as an intracellular targeting signal).</text>
        <dbReference type="EC" id="3.4.19.12"/>
    </reaction>
</comment>
<evidence type="ECO:0000256" key="2">
    <source>
        <dbReference type="ARBA" id="ARBA00012759"/>
    </source>
</evidence>
<dbReference type="PANTHER" id="PTHR13367">
    <property type="entry name" value="UBIQUITIN THIOESTERASE"/>
    <property type="match status" value="1"/>
</dbReference>
<dbReference type="Pfam" id="PF12340">
    <property type="entry name" value="DUF3638"/>
    <property type="match status" value="1"/>
</dbReference>
<reference evidence="11" key="1">
    <citation type="submission" date="2021-02" db="EMBL/GenBank/DDBJ databases">
        <authorList>
            <person name="Nowell W R."/>
        </authorList>
    </citation>
    <scope>NUCLEOTIDE SEQUENCE</scope>
</reference>
<feature type="domain" description="DUF6606" evidence="10">
    <location>
        <begin position="18"/>
        <end position="236"/>
    </location>
</feature>
<dbReference type="InterPro" id="IPR022099">
    <property type="entry name" value="DUF3638"/>
</dbReference>
<dbReference type="EC" id="3.4.19.12" evidence="2"/>
<organism evidence="11 12">
    <name type="scientific">Rotaria magnacalcarata</name>
    <dbReference type="NCBI Taxonomy" id="392030"/>
    <lineage>
        <taxon>Eukaryota</taxon>
        <taxon>Metazoa</taxon>
        <taxon>Spiralia</taxon>
        <taxon>Gnathifera</taxon>
        <taxon>Rotifera</taxon>
        <taxon>Eurotatoria</taxon>
        <taxon>Bdelloidea</taxon>
        <taxon>Philodinida</taxon>
        <taxon>Philodinidae</taxon>
        <taxon>Rotaria</taxon>
    </lineage>
</organism>
<keyword evidence="6" id="KW-0788">Thiol protease</keyword>
<evidence type="ECO:0000313" key="11">
    <source>
        <dbReference type="EMBL" id="CAF2147983.1"/>
    </source>
</evidence>
<dbReference type="EMBL" id="CAJNRG010013411">
    <property type="protein sequence ID" value="CAF2147983.1"/>
    <property type="molecule type" value="Genomic_DNA"/>
</dbReference>
<dbReference type="InterPro" id="IPR027417">
    <property type="entry name" value="P-loop_NTPase"/>
</dbReference>
<name>A0A816XQ48_9BILA</name>
<dbReference type="InterPro" id="IPR022105">
    <property type="entry name" value="DUF3645"/>
</dbReference>
<proteinExistence type="predicted"/>
<dbReference type="Proteomes" id="UP000663887">
    <property type="component" value="Unassembled WGS sequence"/>
</dbReference>
<evidence type="ECO:0000256" key="1">
    <source>
        <dbReference type="ARBA" id="ARBA00000707"/>
    </source>
</evidence>
<evidence type="ECO:0000256" key="5">
    <source>
        <dbReference type="ARBA" id="ARBA00022801"/>
    </source>
</evidence>
<evidence type="ECO:0000313" key="12">
    <source>
        <dbReference type="Proteomes" id="UP000663887"/>
    </source>
</evidence>
<keyword evidence="4" id="KW-0833">Ubl conjugation pathway</keyword>
<dbReference type="GO" id="GO:0004843">
    <property type="term" value="F:cysteine-type deubiquitinase activity"/>
    <property type="evidence" value="ECO:0007669"/>
    <property type="project" value="UniProtKB-EC"/>
</dbReference>
<dbReference type="PANTHER" id="PTHR13367:SF33">
    <property type="entry name" value="P-LOOP CONTAINING NUCLEOSIDE TRIPHOSPHATE HYDROLASE PROTEIN"/>
    <property type="match status" value="1"/>
</dbReference>
<comment type="caution">
    <text evidence="11">The sequence shown here is derived from an EMBL/GenBank/DDBJ whole genome shotgun (WGS) entry which is preliminary data.</text>
</comment>
<dbReference type="GO" id="GO:0006508">
    <property type="term" value="P:proteolysis"/>
    <property type="evidence" value="ECO:0007669"/>
    <property type="project" value="UniProtKB-KW"/>
</dbReference>
<accession>A0A816XQ48</accession>
<evidence type="ECO:0000256" key="4">
    <source>
        <dbReference type="ARBA" id="ARBA00022786"/>
    </source>
</evidence>
<keyword evidence="7" id="KW-0175">Coiled coil</keyword>
<evidence type="ECO:0000259" key="10">
    <source>
        <dbReference type="Pfam" id="PF20255"/>
    </source>
</evidence>
<evidence type="ECO:0000256" key="3">
    <source>
        <dbReference type="ARBA" id="ARBA00022670"/>
    </source>
</evidence>
<evidence type="ECO:0000259" key="9">
    <source>
        <dbReference type="Pfam" id="PF12359"/>
    </source>
</evidence>
<feature type="domain" description="DUF3645" evidence="9">
    <location>
        <begin position="2349"/>
        <end position="2377"/>
    </location>
</feature>
<protein>
    <recommendedName>
        <fullName evidence="2">ubiquitinyl hydrolase 1</fullName>
        <ecNumber evidence="2">3.4.19.12</ecNumber>
    </recommendedName>
</protein>
<keyword evidence="5" id="KW-0378">Hydrolase</keyword>
<evidence type="ECO:0000256" key="6">
    <source>
        <dbReference type="ARBA" id="ARBA00022807"/>
    </source>
</evidence>
<dbReference type="Pfam" id="PF20255">
    <property type="entry name" value="DUF6606"/>
    <property type="match status" value="1"/>
</dbReference>
<feature type="domain" description="DUF3638" evidence="8">
    <location>
        <begin position="2004"/>
        <end position="2234"/>
    </location>
</feature>
<gene>
    <name evidence="11" type="ORF">XDN619_LOCUS28093</name>
</gene>
<evidence type="ECO:0000256" key="7">
    <source>
        <dbReference type="SAM" id="Coils"/>
    </source>
</evidence>
<dbReference type="InterPro" id="IPR046541">
    <property type="entry name" value="DUF6606"/>
</dbReference>
<sequence>MKQFFKSLGGKFMLNISPVLINCIERWECIQDPEKCTVSNLQNAISQLDIGDFLPLYFHAQNAAILIEMNPHATNVPFISSWQVLLPTEQITSSLLPHYSCFPALTFRLPDRSQLISEAHCELLIDFMKNTIQCAKSSRYSSSIDETRDIAVSDYVRQWWITHFQNVQPENAMATMVNFQKKHRDQIRWNDASLPFRRSGLWMTIKTVLHTITIKRLGRVGTIVYKLLITLFLTDIIYNRQHSVDCRISIDQLMHCLRKIVRRLNKIDRICSNTEYGEIKCWIYDVKDRIKNQLYSILPDVHWQNTLRRNEEHLHLSTVQSSVNRLETYTHTCIQLKTYTNQPFLSFHQASNSIDAKALTENRLSSVDLFIGQSQKDTGISLIKLEIWFESQSENYLNCSSFSASEGERYKKLSNYFETYQDLALQYYYSGGQSSDPIGYSRYVLTSLTIIRAMHKKLCSDERFNRLKHHAIRIPHLLQLFEFLVLPNRDDMARALELYTYFNEYNEKPYPDLLSSIESNTAFGIDFASRSTTMKESLQKIRAEAEIDKQAKINEVKISKKQYEELMREADGLSCECTVDYFPYKRNEICKRCKIRSQANGIKVHIYECPIPSKNESALAVMFELQMPSEIRCYREVLWQFVNRPHPKPTNRMHEWLEVRPHSTKLHRFSTVPNKCNVKLVSNTKSLTQSHYSAPRAVGSTPLEGFLFENSLKVEISPTKSTTFQDECRTLTPQLSDPDYKHLQFSIDSTKFEQNQVIAKLTRCPMGLTPLQFVEFGSFRSGHRLQWWNLLSSLEADSLSFDEESVVTLIMHSTLQYGPMNTDEDKSISSWCPASHQQLLNDQFVEQFILRLDRHLNDCKRNWQNEFVLVAITVITMRILTICASTMSNKMIDLALKCREIGELSIERISKILQNTTSVNFAEMEKLRNKIVIIATACLLTFFIQSDYVDHLLTSNHHIVSLLKSITSIHDNIILNKKQVLMSDFMKNLMRMKDYIMVKIQPTMSKFLKQTCYQSLNEFAATYWAVLKTKTAKYGNWKKRDTCEFDGQYDGQYESVRISIDCFKGAFLVNGMRVGYLPEEITSNSLFICTFGQHVFETQPAESCNKYITKHSYHDNKVYYEFIFDNRTRQLTIQERHQTGDIYVLIPNSCFTSEFCNEFVFNYSHWMNKNTRIIEFRAIDFRDPKFLINIPYALAVDKGFLTTKNTEIQQILVNRSSTLFQNLFKHYFIRLDDEPYVYMFRECASPISEIEFTQTHAIIHIHLSRLGIAFKYDVRNNIIVSREYSEMHVDENQWFGTLTGLTAGLLLSPMSSINREYQHYLSRKLIVPFGKITVKRISGHGHQTVSIERNPSMSFAHQYFVFNFNDRLQILQSTDSPTGWLYLALLHAMTSHPLPDEYTGMTGMERAVELLNSAGCWTDQSFDPLSLDICYQISNISPSSKYYPEHLTCMEKISWKYQFLPYSLQHFGYYLIVKKLIDTSEKLNFMYPLANSNKKSNTLSGYSHSDTKLLEKLYWDYRDSYNPAARLSQEMEEDILRQDSFDSYRPTPIYDSSITDYQSFRLTNDMYRCGDLNLQDSSTIRCFPLSQWVNLSYEFKNVWIGLLKSVESAKVSAVNGNHTDIQRLEIFLDFLHYVAKQRGIRPMYLNMLKTVLKSSAISLNLNSFPTFGSYCRIEEIRVHRERIHFPLLFDEEKRNKILAEVEQCFKENRPYDDKLTLPPDMIIYNKSDINKLLITWQSNKTLREFLESIQTKIDSVEPCYVTARVQVDQQKFTRESNDTHHRIKLKSGNSSIRCDLISVAERKYCRSYSGDLVKPTRLSKVENQKQSFPCDIFPSTNHEKNPLSDIAKLFKNQLASSWQKFESIGEFTKEYPSTNEITGLLDSFRRESIELWEELLQSITLFNKLLFKTGLAFRTTPAILVSIFHKIWLNEEQERHINQTDNLPSRKKQKIEELSGLFLTREQCLLLGATLVNWIVEQQLQRTLYFANHKRWEDFEKEVSNTPHSNWIPSEHLPWLILELEMNITIRKVQVDVARHMMKPNIPTDDKQVKNIVMQMNMGEGKTSVIVPMLALSLCLPSSSLVRVIVLKSLLIMNYQSLRFKLGGLLNRRIFSFACRRDMNFNAVQINILRQRLHQALKKRDIVLTSPEYILSFDLLSIDKCRRNEFDVARSMLETRQWLKVFARDILDESDEILHVKYQLIYTVGSQKEVDGSTERWKTIQSILASVKRYAADIAHAYSNEVCYKPPKRRSNFPEFRLLSHQAFPALCEKVANDWLQKSAYRQEERQLLLSFILRTDLSVNTLVNHVEDNKIPQFLILRGFLSSHVLLIALVKRYRVNYGVNQNPNFKRLMAVPFRAKDVAAENTEFGHPDIAIVLTQLFYYYKGLNDAQMLQCFNRLSEKEKDPKEIYEEWISHEDENDVDSSIKEWEGVNLKDDQQKMLHLFPSLRQNMLVVNYYVNHFVFPQEAKQFPQKLVSSAWDLSFDSRTQIITGFSGTNDTQLLLPIHISQRDLPELEKTDAVVLNNLLRPANEHYRSLQVSPRFDEILQQIVDEKRMINVILDVGALFINGTNSEIAVEWLNKSNKTKIDYGVYFNSDSIYVCDRQNQHNPFLTSPASERLERCVVYLDEAHTRGTDFKFPNGFRAVVTLGNGLTKDRLVQACMRMRKLGKSHELSFLSSNEVDQRIRILKEVSRKRNKQECIDEKIKLSDILRWVYENTQQATWDGLHHWSTQSLSFQRKIVAFQKIDKQRQFDSVMMTLLATECLEPEILELKHMYGVPKSTQTLSEIYNNRSKHCSFQPSSEINKAVLKRLNDYGGSKTLLAHSFDEEQERELEQEIEQEIEEERQREHPAYLSSHQPILHKEIKDLCNMQGSMMDLVTHSSVFSPLVNTFLGTSFFGECQPCSWQKNFWISTEFQRVIQTQREPLDMYLRPPRWVLVYRNKHLIFVSPFEANWLLGQLQFIGRTGQCDKLPSTTLRLLLPRTKRNQSILVNTPTLTIPSSITTTDISNFYIPIRWLAELFVFNGSLYFKNVCEQTAYCKYLGVCPTPRTAIEEDAFDKRLISNDGFVGNADIRSKLQIDYCPFHINPLALVKKILESRNKAQVSPKSHVGAIVINGSKLIY</sequence>
<dbReference type="InterPro" id="IPR051346">
    <property type="entry name" value="OTU_Deubiquitinase"/>
</dbReference>
<keyword evidence="3" id="KW-0645">Protease</keyword>
<evidence type="ECO:0000259" key="8">
    <source>
        <dbReference type="Pfam" id="PF12340"/>
    </source>
</evidence>
<dbReference type="Pfam" id="PF12359">
    <property type="entry name" value="DUF3645"/>
    <property type="match status" value="1"/>
</dbReference>
<dbReference type="SUPFAM" id="SSF52540">
    <property type="entry name" value="P-loop containing nucleoside triphosphate hydrolases"/>
    <property type="match status" value="1"/>
</dbReference>